<dbReference type="InterPro" id="IPR001245">
    <property type="entry name" value="Ser-Thr/Tyr_kinase_cat_dom"/>
</dbReference>
<name>A0AAV7XD91_9NEOP</name>
<dbReference type="PROSITE" id="PS50011">
    <property type="entry name" value="PROTEIN_KINASE_DOM"/>
    <property type="match status" value="1"/>
</dbReference>
<evidence type="ECO:0000313" key="13">
    <source>
        <dbReference type="Proteomes" id="UP001075354"/>
    </source>
</evidence>
<dbReference type="PANTHER" id="PTHR24416">
    <property type="entry name" value="TYROSINE-PROTEIN KINASE RECEPTOR"/>
    <property type="match status" value="1"/>
</dbReference>
<dbReference type="InterPro" id="IPR050122">
    <property type="entry name" value="RTK"/>
</dbReference>
<comment type="caution">
    <text evidence="12">The sequence shown here is derived from an EMBL/GenBank/DDBJ whole genome shotgun (WGS) entry which is preliminary data.</text>
</comment>
<evidence type="ECO:0000256" key="6">
    <source>
        <dbReference type="ARBA" id="ARBA00023137"/>
    </source>
</evidence>
<dbReference type="SUPFAM" id="SSF56112">
    <property type="entry name" value="Protein kinase-like (PK-like)"/>
    <property type="match status" value="1"/>
</dbReference>
<organism evidence="12 13">
    <name type="scientific">Megalurothrips usitatus</name>
    <name type="common">bean blossom thrips</name>
    <dbReference type="NCBI Taxonomy" id="439358"/>
    <lineage>
        <taxon>Eukaryota</taxon>
        <taxon>Metazoa</taxon>
        <taxon>Ecdysozoa</taxon>
        <taxon>Arthropoda</taxon>
        <taxon>Hexapoda</taxon>
        <taxon>Insecta</taxon>
        <taxon>Pterygota</taxon>
        <taxon>Neoptera</taxon>
        <taxon>Paraneoptera</taxon>
        <taxon>Thysanoptera</taxon>
        <taxon>Terebrantia</taxon>
        <taxon>Thripoidea</taxon>
        <taxon>Thripidae</taxon>
        <taxon>Megalurothrips</taxon>
    </lineage>
</organism>
<feature type="binding site" evidence="8">
    <location>
        <position position="228"/>
    </location>
    <ligand>
        <name>ATP</name>
        <dbReference type="ChEBI" id="CHEBI:30616"/>
    </ligand>
</feature>
<feature type="region of interest" description="Disordered" evidence="9">
    <location>
        <begin position="533"/>
        <end position="573"/>
    </location>
</feature>
<reference evidence="12" key="1">
    <citation type="submission" date="2022-12" db="EMBL/GenBank/DDBJ databases">
        <title>Chromosome-level genome assembly of the bean flower thrips Megalurothrips usitatus.</title>
        <authorList>
            <person name="Ma L."/>
            <person name="Liu Q."/>
            <person name="Li H."/>
            <person name="Cai W."/>
        </authorList>
    </citation>
    <scope>NUCLEOTIDE SEQUENCE</scope>
    <source>
        <strain evidence="12">Cailab_2022a</strain>
    </source>
</reference>
<evidence type="ECO:0000256" key="1">
    <source>
        <dbReference type="ARBA" id="ARBA00004167"/>
    </source>
</evidence>
<evidence type="ECO:0000256" key="7">
    <source>
        <dbReference type="ARBA" id="ARBA00051243"/>
    </source>
</evidence>
<protein>
    <recommendedName>
        <fullName evidence="11">Protein kinase domain-containing protein</fullName>
    </recommendedName>
</protein>
<proteinExistence type="predicted"/>
<evidence type="ECO:0000256" key="5">
    <source>
        <dbReference type="ARBA" id="ARBA00022840"/>
    </source>
</evidence>
<dbReference type="InterPro" id="IPR011009">
    <property type="entry name" value="Kinase-like_dom_sf"/>
</dbReference>
<dbReference type="GO" id="GO:0051897">
    <property type="term" value="P:positive regulation of phosphatidylinositol 3-kinase/protein kinase B signal transduction"/>
    <property type="evidence" value="ECO:0007669"/>
    <property type="project" value="TreeGrafter"/>
</dbReference>
<dbReference type="GO" id="GO:0004714">
    <property type="term" value="F:transmembrane receptor protein tyrosine kinase activity"/>
    <property type="evidence" value="ECO:0007669"/>
    <property type="project" value="UniProtKB-EC"/>
</dbReference>
<feature type="domain" description="Protein kinase" evidence="11">
    <location>
        <begin position="196"/>
        <end position="471"/>
    </location>
</feature>
<evidence type="ECO:0000259" key="11">
    <source>
        <dbReference type="PROSITE" id="PS50011"/>
    </source>
</evidence>
<comment type="catalytic activity">
    <reaction evidence="7">
        <text>L-tyrosyl-[protein] + ATP = O-phospho-L-tyrosyl-[protein] + ADP + H(+)</text>
        <dbReference type="Rhea" id="RHEA:10596"/>
        <dbReference type="Rhea" id="RHEA-COMP:10136"/>
        <dbReference type="Rhea" id="RHEA-COMP:20101"/>
        <dbReference type="ChEBI" id="CHEBI:15378"/>
        <dbReference type="ChEBI" id="CHEBI:30616"/>
        <dbReference type="ChEBI" id="CHEBI:46858"/>
        <dbReference type="ChEBI" id="CHEBI:61978"/>
        <dbReference type="ChEBI" id="CHEBI:456216"/>
        <dbReference type="EC" id="2.7.10.1"/>
    </reaction>
</comment>
<dbReference type="CDD" id="cd00192">
    <property type="entry name" value="PTKc"/>
    <property type="match status" value="1"/>
</dbReference>
<dbReference type="GO" id="GO:0010976">
    <property type="term" value="P:positive regulation of neuron projection development"/>
    <property type="evidence" value="ECO:0007669"/>
    <property type="project" value="TreeGrafter"/>
</dbReference>
<evidence type="ECO:0000256" key="3">
    <source>
        <dbReference type="ARBA" id="ARBA00022741"/>
    </source>
</evidence>
<dbReference type="GO" id="GO:0030424">
    <property type="term" value="C:axon"/>
    <property type="evidence" value="ECO:0007669"/>
    <property type="project" value="TreeGrafter"/>
</dbReference>
<dbReference type="InterPro" id="IPR000719">
    <property type="entry name" value="Prot_kinase_dom"/>
</dbReference>
<keyword evidence="13" id="KW-1185">Reference proteome</keyword>
<dbReference type="PROSITE" id="PS00109">
    <property type="entry name" value="PROTEIN_KINASE_TYR"/>
    <property type="match status" value="1"/>
</dbReference>
<keyword evidence="10" id="KW-1133">Transmembrane helix</keyword>
<keyword evidence="4" id="KW-0418">Kinase</keyword>
<evidence type="ECO:0000256" key="4">
    <source>
        <dbReference type="ARBA" id="ARBA00022777"/>
    </source>
</evidence>
<evidence type="ECO:0000256" key="8">
    <source>
        <dbReference type="PROSITE-ProRule" id="PRU10141"/>
    </source>
</evidence>
<dbReference type="PRINTS" id="PR00109">
    <property type="entry name" value="TYRKINASE"/>
</dbReference>
<sequence length="573" mass="62553">MEAACRADAPNSRHRCICTHDGLPPSADMGCNRRTVPSMDVNSAIHVIISPPHPADALTIGRPAAAAGFDGGLEVLAGDASPTLPPHLSQPREARGGAPSPVRAQHGPWTLAGGLGLFGAALLVTVLVVWWARHRFIRGRKKQTPRSLSKGPLGSEMFLPNPQYSIGMTGLGLALAGDAAPPGSGPAISHIGQHELSLQESIGEGYFGKVYRGEMREADGSLHTVAVKVLKESATRQAEEDFMREVEVMAAFNHPHILRLVGVVPRGPQSAPCMVFEFMPFGDLTEVLRCSSKNPWAPPRPGLPPLTQEALLGVALQIALGMRYLAAQRFVHRDLACRNCLVGQNLTVKIADFGMSRDVYTCDYYKMGGSRTLPVRWMSPEALLYFRFTLESDVWSFGVVLWEIFTRGKHPYYGHANEEAMNLVQRNVLLQVPDGADCPRAVVDLMHCCWKSEPRDRLRFPEICARLESALEEAVKGLARDCEPEDMDMDLPRPPGFPFPAAYPSLPALPDDLPALGWYSHAAPQSTFSDADIDDVSVRGAGPREEGLLDPENYLLPRAPDPSRVQYMEPIAD</sequence>
<dbReference type="Proteomes" id="UP001075354">
    <property type="component" value="Chromosome 9"/>
</dbReference>
<dbReference type="Pfam" id="PF07714">
    <property type="entry name" value="PK_Tyr_Ser-Thr"/>
    <property type="match status" value="1"/>
</dbReference>
<keyword evidence="6" id="KW-0829">Tyrosine-protein kinase</keyword>
<keyword evidence="2" id="KW-0808">Transferase</keyword>
<keyword evidence="10" id="KW-0472">Membrane</keyword>
<dbReference type="GO" id="GO:0007169">
    <property type="term" value="P:cell surface receptor protein tyrosine kinase signaling pathway"/>
    <property type="evidence" value="ECO:0007669"/>
    <property type="project" value="TreeGrafter"/>
</dbReference>
<dbReference type="InterPro" id="IPR017441">
    <property type="entry name" value="Protein_kinase_ATP_BS"/>
</dbReference>
<feature type="region of interest" description="Disordered" evidence="9">
    <location>
        <begin position="80"/>
        <end position="102"/>
    </location>
</feature>
<feature type="transmembrane region" description="Helical" evidence="10">
    <location>
        <begin position="109"/>
        <end position="132"/>
    </location>
</feature>
<keyword evidence="3 8" id="KW-0547">Nucleotide-binding</keyword>
<evidence type="ECO:0000313" key="12">
    <source>
        <dbReference type="EMBL" id="KAJ1524011.1"/>
    </source>
</evidence>
<dbReference type="InterPro" id="IPR008266">
    <property type="entry name" value="Tyr_kinase_AS"/>
</dbReference>
<dbReference type="Gene3D" id="3.30.200.20">
    <property type="entry name" value="Phosphorylase Kinase, domain 1"/>
    <property type="match status" value="1"/>
</dbReference>
<evidence type="ECO:0000256" key="9">
    <source>
        <dbReference type="SAM" id="MobiDB-lite"/>
    </source>
</evidence>
<dbReference type="AlphaFoldDB" id="A0AAV7XD91"/>
<dbReference type="GO" id="GO:0043121">
    <property type="term" value="F:neurotrophin binding"/>
    <property type="evidence" value="ECO:0007669"/>
    <property type="project" value="TreeGrafter"/>
</dbReference>
<dbReference type="GO" id="GO:1990090">
    <property type="term" value="P:cellular response to nerve growth factor stimulus"/>
    <property type="evidence" value="ECO:0007669"/>
    <property type="project" value="TreeGrafter"/>
</dbReference>
<dbReference type="SMART" id="SM00219">
    <property type="entry name" value="TyrKc"/>
    <property type="match status" value="1"/>
</dbReference>
<evidence type="ECO:0000256" key="10">
    <source>
        <dbReference type="SAM" id="Phobius"/>
    </source>
</evidence>
<dbReference type="GO" id="GO:0043235">
    <property type="term" value="C:receptor complex"/>
    <property type="evidence" value="ECO:0007669"/>
    <property type="project" value="TreeGrafter"/>
</dbReference>
<gene>
    <name evidence="12" type="ORF">ONE63_010554</name>
</gene>
<dbReference type="PROSITE" id="PS00107">
    <property type="entry name" value="PROTEIN_KINASE_ATP"/>
    <property type="match status" value="1"/>
</dbReference>
<dbReference type="GO" id="GO:0005524">
    <property type="term" value="F:ATP binding"/>
    <property type="evidence" value="ECO:0007669"/>
    <property type="project" value="UniProtKB-UniRule"/>
</dbReference>
<dbReference type="GO" id="GO:0005030">
    <property type="term" value="F:neurotrophin receptor activity"/>
    <property type="evidence" value="ECO:0007669"/>
    <property type="project" value="TreeGrafter"/>
</dbReference>
<dbReference type="EMBL" id="JAPTSV010000009">
    <property type="protein sequence ID" value="KAJ1524011.1"/>
    <property type="molecule type" value="Genomic_DNA"/>
</dbReference>
<dbReference type="FunFam" id="1.10.510.10:FF:000554">
    <property type="entry name" value="Predicted protein"/>
    <property type="match status" value="1"/>
</dbReference>
<dbReference type="PANTHER" id="PTHR24416:SF619">
    <property type="entry name" value="TYROSINE-PROTEIN KINASE TRANSMEMBRANE RECEPTOR ROR-LIKE PROTEIN"/>
    <property type="match status" value="1"/>
</dbReference>
<keyword evidence="10" id="KW-0812">Transmembrane</keyword>
<accession>A0AAV7XD91</accession>
<dbReference type="GO" id="GO:0005886">
    <property type="term" value="C:plasma membrane"/>
    <property type="evidence" value="ECO:0007669"/>
    <property type="project" value="TreeGrafter"/>
</dbReference>
<comment type="subcellular location">
    <subcellularLocation>
        <location evidence="1">Membrane</location>
        <topology evidence="1">Single-pass membrane protein</topology>
    </subcellularLocation>
</comment>
<keyword evidence="5 8" id="KW-0067">ATP-binding</keyword>
<evidence type="ECO:0000256" key="2">
    <source>
        <dbReference type="ARBA" id="ARBA00022679"/>
    </source>
</evidence>
<dbReference type="Gene3D" id="1.10.510.10">
    <property type="entry name" value="Transferase(Phosphotransferase) domain 1"/>
    <property type="match status" value="1"/>
</dbReference>
<dbReference type="InterPro" id="IPR020635">
    <property type="entry name" value="Tyr_kinase_cat_dom"/>
</dbReference>